<dbReference type="InterPro" id="IPR010982">
    <property type="entry name" value="Lambda_DNA-bd_dom_sf"/>
</dbReference>
<protein>
    <recommendedName>
        <fullName evidence="2">HTH cro/C1-type domain-containing protein</fullName>
    </recommendedName>
</protein>
<feature type="domain" description="HTH cro/C1-type" evidence="2">
    <location>
        <begin position="86"/>
        <end position="124"/>
    </location>
</feature>
<gene>
    <name evidence="3" type="ORF">GETHPA_28430</name>
</gene>
<dbReference type="PROSITE" id="PS50943">
    <property type="entry name" value="HTH_CROC1"/>
    <property type="match status" value="1"/>
</dbReference>
<dbReference type="InterPro" id="IPR001387">
    <property type="entry name" value="Cro/C1-type_HTH"/>
</dbReference>
<evidence type="ECO:0000313" key="3">
    <source>
        <dbReference type="EMBL" id="GLH71310.1"/>
    </source>
</evidence>
<name>A0ABQ5QA49_9BACT</name>
<dbReference type="Proteomes" id="UP001165089">
    <property type="component" value="Unassembled WGS sequence"/>
</dbReference>
<evidence type="ECO:0000313" key="4">
    <source>
        <dbReference type="Proteomes" id="UP001165089"/>
    </source>
</evidence>
<comment type="caution">
    <text evidence="3">The sequence shown here is derived from an EMBL/GenBank/DDBJ whole genome shotgun (WGS) entry which is preliminary data.</text>
</comment>
<dbReference type="RefSeq" id="WP_285727477.1">
    <property type="nucleotide sequence ID" value="NZ_BSDD01000006.1"/>
</dbReference>
<proteinExistence type="predicted"/>
<organism evidence="3 4">
    <name type="scientific">Geothrix rubra</name>
    <dbReference type="NCBI Taxonomy" id="2927977"/>
    <lineage>
        <taxon>Bacteria</taxon>
        <taxon>Pseudomonadati</taxon>
        <taxon>Acidobacteriota</taxon>
        <taxon>Holophagae</taxon>
        <taxon>Holophagales</taxon>
        <taxon>Holophagaceae</taxon>
        <taxon>Geothrix</taxon>
    </lineage>
</organism>
<feature type="region of interest" description="Disordered" evidence="1">
    <location>
        <begin position="52"/>
        <end position="79"/>
    </location>
</feature>
<evidence type="ECO:0000256" key="1">
    <source>
        <dbReference type="SAM" id="MobiDB-lite"/>
    </source>
</evidence>
<dbReference type="SUPFAM" id="SSF47413">
    <property type="entry name" value="lambda repressor-like DNA-binding domains"/>
    <property type="match status" value="1"/>
</dbReference>
<sequence>MPNIASVLKEEILRLARKEVKSETEALKKASAHYRSEIAALKRRVTALESQLGRLSKKASKAGAEEGPSAGPSGARFSAKGFASRRQRLGLSAADMGALLGISAQTVYNWESGKTRPRPQQLEAWVAARGLGKRRIKAQLEAMAGRTE</sequence>
<accession>A0ABQ5QA49</accession>
<dbReference type="CDD" id="cd00093">
    <property type="entry name" value="HTH_XRE"/>
    <property type="match status" value="1"/>
</dbReference>
<dbReference type="EMBL" id="BSDD01000006">
    <property type="protein sequence ID" value="GLH71310.1"/>
    <property type="molecule type" value="Genomic_DNA"/>
</dbReference>
<evidence type="ECO:0000259" key="2">
    <source>
        <dbReference type="PROSITE" id="PS50943"/>
    </source>
</evidence>
<reference evidence="3 4" key="1">
    <citation type="journal article" date="2023" name="Antonie Van Leeuwenhoek">
        <title>Mesoterricola silvestris gen. nov., sp. nov., Mesoterricola sediminis sp. nov., Geothrix oryzae sp. nov., Geothrix edaphica sp. nov., Geothrix rubra sp. nov., and Geothrix limicola sp. nov., six novel members of Acidobacteriota isolated from soils.</title>
        <authorList>
            <person name="Itoh H."/>
            <person name="Sugisawa Y."/>
            <person name="Mise K."/>
            <person name="Xu Z."/>
            <person name="Kuniyasu M."/>
            <person name="Ushijima N."/>
            <person name="Kawano K."/>
            <person name="Kobayashi E."/>
            <person name="Shiratori Y."/>
            <person name="Masuda Y."/>
            <person name="Senoo K."/>
        </authorList>
    </citation>
    <scope>NUCLEOTIDE SEQUENCE [LARGE SCALE GENOMIC DNA]</scope>
    <source>
        <strain evidence="3 4">Red803</strain>
    </source>
</reference>
<dbReference type="Pfam" id="PF01381">
    <property type="entry name" value="HTH_3"/>
    <property type="match status" value="1"/>
</dbReference>
<dbReference type="Gene3D" id="1.10.260.40">
    <property type="entry name" value="lambda repressor-like DNA-binding domains"/>
    <property type="match status" value="1"/>
</dbReference>
<keyword evidence="4" id="KW-1185">Reference proteome</keyword>
<dbReference type="SMART" id="SM00530">
    <property type="entry name" value="HTH_XRE"/>
    <property type="match status" value="1"/>
</dbReference>